<feature type="transmembrane region" description="Helical" evidence="6">
    <location>
        <begin position="26"/>
        <end position="48"/>
    </location>
</feature>
<sequence>MSEFDTHAAPPPPPISTGTPSEERTLALAAHLLGILTSFIGALVIWLISKDAGPSKPFATDQAKEALNFQITVIIAYVAAVILTIVSFGILFFVPTLVWVANLVLCILAAVKANSGESYRYPFTLRLIK</sequence>
<dbReference type="InterPro" id="IPR019109">
    <property type="entry name" value="MamF_MmsF"/>
</dbReference>
<proteinExistence type="predicted"/>
<evidence type="ECO:0000313" key="8">
    <source>
        <dbReference type="Proteomes" id="UP000000420"/>
    </source>
</evidence>
<dbReference type="HOGENOM" id="CLU_104196_2_0_6"/>
<dbReference type="Proteomes" id="UP000000420">
    <property type="component" value="Chromosome"/>
</dbReference>
<evidence type="ECO:0000256" key="3">
    <source>
        <dbReference type="ARBA" id="ARBA00022989"/>
    </source>
</evidence>
<dbReference type="Pfam" id="PF09685">
    <property type="entry name" value="MamF_MmsF"/>
    <property type="match status" value="1"/>
</dbReference>
<protein>
    <recommendedName>
        <fullName evidence="9">DUF4870 domain-containing protein</fullName>
    </recommendedName>
</protein>
<keyword evidence="3 6" id="KW-1133">Transmembrane helix</keyword>
<dbReference type="EMBL" id="CP000050">
    <property type="protein sequence ID" value="AAY48581.1"/>
    <property type="molecule type" value="Genomic_DNA"/>
</dbReference>
<evidence type="ECO:0000313" key="7">
    <source>
        <dbReference type="EMBL" id="AAY48581.1"/>
    </source>
</evidence>
<evidence type="ECO:0000256" key="6">
    <source>
        <dbReference type="SAM" id="Phobius"/>
    </source>
</evidence>
<evidence type="ECO:0000256" key="4">
    <source>
        <dbReference type="ARBA" id="ARBA00023136"/>
    </source>
</evidence>
<feature type="transmembrane region" description="Helical" evidence="6">
    <location>
        <begin position="92"/>
        <end position="111"/>
    </location>
</feature>
<evidence type="ECO:0000256" key="2">
    <source>
        <dbReference type="ARBA" id="ARBA00022692"/>
    </source>
</evidence>
<feature type="region of interest" description="Disordered" evidence="5">
    <location>
        <begin position="1"/>
        <end position="20"/>
    </location>
</feature>
<dbReference type="AlphaFoldDB" id="A0A0H2X7N7"/>
<keyword evidence="2 6" id="KW-0812">Transmembrane</keyword>
<reference evidence="7 8" key="1">
    <citation type="journal article" date="2005" name="Genome Res.">
        <title>Comparative and functional genomic analyses of the pathogenicity of phytopathogen Xanthomonas campestris pv. campestris.</title>
        <authorList>
            <person name="Qian W."/>
            <person name="Jia Y."/>
            <person name="Ren S.X."/>
            <person name="He Y.Q."/>
            <person name="Feng J.X."/>
            <person name="Lu L.F."/>
            <person name="Sun Q."/>
            <person name="Ying G."/>
            <person name="Tang D.J."/>
            <person name="Tang H."/>
            <person name="Wu W."/>
            <person name="Hao P."/>
            <person name="Wang L."/>
            <person name="Jiang B.L."/>
            <person name="Zeng S."/>
            <person name="Gu W.Y."/>
            <person name="Lu G."/>
            <person name="Rong L."/>
            <person name="Tian Y."/>
            <person name="Yao Z."/>
            <person name="Fu G."/>
            <person name="Chen B."/>
            <person name="Fang R."/>
            <person name="Qiang B."/>
            <person name="Chen Z."/>
            <person name="Zhao G.P."/>
            <person name="Tang J.L."/>
            <person name="He C."/>
        </authorList>
    </citation>
    <scope>NUCLEOTIDE SEQUENCE [LARGE SCALE GENOMIC DNA]</scope>
    <source>
        <strain evidence="7 8">8004</strain>
    </source>
</reference>
<accession>A0A0H2X7N7</accession>
<name>A0A0H2X7N7_XANC8</name>
<gene>
    <name evidence="7" type="ordered locus">XC_1513</name>
</gene>
<comment type="subcellular location">
    <subcellularLocation>
        <location evidence="1">Membrane</location>
        <topology evidence="1">Multi-pass membrane protein</topology>
    </subcellularLocation>
</comment>
<evidence type="ECO:0000256" key="1">
    <source>
        <dbReference type="ARBA" id="ARBA00004141"/>
    </source>
</evidence>
<feature type="transmembrane region" description="Helical" evidence="6">
    <location>
        <begin position="69"/>
        <end position="86"/>
    </location>
</feature>
<dbReference type="KEGG" id="xcb:XC_1513"/>
<keyword evidence="4 6" id="KW-0472">Membrane</keyword>
<evidence type="ECO:0008006" key="9">
    <source>
        <dbReference type="Google" id="ProtNLM"/>
    </source>
</evidence>
<organism evidence="7 8">
    <name type="scientific">Xanthomonas campestris pv. campestris (strain 8004)</name>
    <dbReference type="NCBI Taxonomy" id="314565"/>
    <lineage>
        <taxon>Bacteria</taxon>
        <taxon>Pseudomonadati</taxon>
        <taxon>Pseudomonadota</taxon>
        <taxon>Gammaproteobacteria</taxon>
        <taxon>Lysobacterales</taxon>
        <taxon>Lysobacteraceae</taxon>
        <taxon>Xanthomonas</taxon>
    </lineage>
</organism>
<dbReference type="RefSeq" id="WP_011037733.1">
    <property type="nucleotide sequence ID" value="NC_007086.1"/>
</dbReference>
<evidence type="ECO:0000256" key="5">
    <source>
        <dbReference type="SAM" id="MobiDB-lite"/>
    </source>
</evidence>